<evidence type="ECO:0000313" key="2">
    <source>
        <dbReference type="Proteomes" id="UP000190198"/>
    </source>
</evidence>
<gene>
    <name evidence="1" type="ORF">BOW52_08475</name>
</gene>
<reference evidence="1 2" key="1">
    <citation type="submission" date="2016-11" db="EMBL/GenBank/DDBJ databases">
        <title>Mixed transmission modes and dynamic genome evolution in an obligate animal-bacterial symbiosis.</title>
        <authorList>
            <person name="Russell S.L."/>
            <person name="Corbett-Detig R.B."/>
            <person name="Cavanaugh C.M."/>
        </authorList>
    </citation>
    <scope>NUCLEOTIDE SEQUENCE [LARGE SCALE GENOMIC DNA]</scope>
    <source>
        <strain evidence="1">Sp-SM6</strain>
    </source>
</reference>
<dbReference type="SUPFAM" id="SSF56954">
    <property type="entry name" value="Outer membrane efflux proteins (OEP)"/>
    <property type="match status" value="1"/>
</dbReference>
<evidence type="ECO:0000313" key="1">
    <source>
        <dbReference type="EMBL" id="OOZ38467.1"/>
    </source>
</evidence>
<comment type="caution">
    <text evidence="1">The sequence shown here is derived from an EMBL/GenBank/DDBJ whole genome shotgun (WGS) entry which is preliminary data.</text>
</comment>
<dbReference type="EMBL" id="MPRK01000178">
    <property type="protein sequence ID" value="OOZ38467.1"/>
    <property type="molecule type" value="Genomic_DNA"/>
</dbReference>
<accession>A0A1T2L027</accession>
<sequence>MTLMLSSLFLSPVYAQELTLEQALSAVNESSAAVRFGMQQDNDFRQRKVSECQERMLKPLLFDAPHLSCSVDHLLTPQQRQKLLVLRRFLDVVLADDRAGLENEALAIAFIDFDRTQTRMQQGQRSELDVSQFQALYQPVRVRFTEGEKSQRLSRELLALAQGKPGELSADIEIPDFNSWLKLPETESKEMIARALQSNPVLQKLANETPLHEMMRDQMRYSIIEIMQALDVMQIEMEAAQAHIDYRDLYLDRSRTLYELEVKADLGDSMVEQTSARLVRRETLFQIVMLRATLNALQGYPLDTSVSLIS</sequence>
<protein>
    <submittedName>
        <fullName evidence="1">Uncharacterized protein</fullName>
    </submittedName>
</protein>
<dbReference type="Proteomes" id="UP000190198">
    <property type="component" value="Unassembled WGS sequence"/>
</dbReference>
<dbReference type="Gene3D" id="1.20.1600.10">
    <property type="entry name" value="Outer membrane efflux proteins (OEP)"/>
    <property type="match status" value="1"/>
</dbReference>
<organism evidence="1 2">
    <name type="scientific">Solemya elarraichensis gill symbiont</name>
    <dbReference type="NCBI Taxonomy" id="1918949"/>
    <lineage>
        <taxon>Bacteria</taxon>
        <taxon>Pseudomonadati</taxon>
        <taxon>Pseudomonadota</taxon>
        <taxon>Gammaproteobacteria</taxon>
        <taxon>sulfur-oxidizing symbionts</taxon>
    </lineage>
</organism>
<keyword evidence="2" id="KW-1185">Reference proteome</keyword>
<dbReference type="AlphaFoldDB" id="A0A1T2L027"/>
<proteinExistence type="predicted"/>
<name>A0A1T2L027_9GAMM</name>